<evidence type="ECO:0000313" key="6">
    <source>
        <dbReference type="Proteomes" id="UP001228376"/>
    </source>
</evidence>
<dbReference type="PANTHER" id="PTHR43280:SF2">
    <property type="entry name" value="HTH-TYPE TRANSCRIPTIONAL REGULATOR EXSA"/>
    <property type="match status" value="1"/>
</dbReference>
<name>A0ABU5CG13_9BACI</name>
<dbReference type="PROSITE" id="PS01124">
    <property type="entry name" value="HTH_ARAC_FAMILY_2"/>
    <property type="match status" value="1"/>
</dbReference>
<dbReference type="InterPro" id="IPR018062">
    <property type="entry name" value="HTH_AraC-typ_CS"/>
</dbReference>
<evidence type="ECO:0000256" key="3">
    <source>
        <dbReference type="ARBA" id="ARBA00023163"/>
    </source>
</evidence>
<gene>
    <name evidence="5" type="ORF">P5G51_004775</name>
</gene>
<keyword evidence="3" id="KW-0804">Transcription</keyword>
<dbReference type="InterPro" id="IPR020449">
    <property type="entry name" value="Tscrpt_reg_AraC-type_HTH"/>
</dbReference>
<keyword evidence="1" id="KW-0805">Transcription regulation</keyword>
<dbReference type="InterPro" id="IPR018060">
    <property type="entry name" value="HTH_AraC"/>
</dbReference>
<dbReference type="Proteomes" id="UP001228376">
    <property type="component" value="Unassembled WGS sequence"/>
</dbReference>
<sequence length="196" mass="22973">MSQSQTNPELKQLYREVEKGHSEQAGQLMKKYNETANANELETWYIHVMQLLQNKNIPLEPELFSLKQACKDWAAFAQLCAGKMHTYYQSKKYVAQIENYVQAHFQEGISLHDAAASIDLSPTYFSNLFKQEFGINFTDYVTKLRMEKAKELIEENKLSMKEISYMLGYRDPNYFSRVFKKYFAESPKAFQKSILK</sequence>
<evidence type="ECO:0000256" key="2">
    <source>
        <dbReference type="ARBA" id="ARBA00023125"/>
    </source>
</evidence>
<feature type="domain" description="HTH araC/xylS-type" evidence="4">
    <location>
        <begin position="95"/>
        <end position="193"/>
    </location>
</feature>
<dbReference type="Pfam" id="PF12833">
    <property type="entry name" value="HTH_18"/>
    <property type="match status" value="1"/>
</dbReference>
<evidence type="ECO:0000256" key="1">
    <source>
        <dbReference type="ARBA" id="ARBA00023015"/>
    </source>
</evidence>
<comment type="caution">
    <text evidence="5">The sequence shown here is derived from an EMBL/GenBank/DDBJ whole genome shotgun (WGS) entry which is preliminary data.</text>
</comment>
<accession>A0ABU5CG13</accession>
<dbReference type="Gene3D" id="1.10.10.60">
    <property type="entry name" value="Homeodomain-like"/>
    <property type="match status" value="2"/>
</dbReference>
<protein>
    <submittedName>
        <fullName evidence="5">AraC family transcriptional regulator</fullName>
    </submittedName>
</protein>
<organism evidence="5 6">
    <name type="scientific">Tigheibacillus jepli</name>
    <dbReference type="NCBI Taxonomy" id="3035914"/>
    <lineage>
        <taxon>Bacteria</taxon>
        <taxon>Bacillati</taxon>
        <taxon>Bacillota</taxon>
        <taxon>Bacilli</taxon>
        <taxon>Bacillales</taxon>
        <taxon>Bacillaceae</taxon>
        <taxon>Tigheibacillus</taxon>
    </lineage>
</organism>
<evidence type="ECO:0000259" key="4">
    <source>
        <dbReference type="PROSITE" id="PS01124"/>
    </source>
</evidence>
<dbReference type="InterPro" id="IPR009057">
    <property type="entry name" value="Homeodomain-like_sf"/>
</dbReference>
<proteinExistence type="predicted"/>
<dbReference type="PROSITE" id="PS00041">
    <property type="entry name" value="HTH_ARAC_FAMILY_1"/>
    <property type="match status" value="1"/>
</dbReference>
<dbReference type="SUPFAM" id="SSF46689">
    <property type="entry name" value="Homeodomain-like"/>
    <property type="match status" value="2"/>
</dbReference>
<dbReference type="EMBL" id="JAROCA020000001">
    <property type="protein sequence ID" value="MDY0404804.1"/>
    <property type="molecule type" value="Genomic_DNA"/>
</dbReference>
<dbReference type="RefSeq" id="WP_320384326.1">
    <property type="nucleotide sequence ID" value="NZ_JAROCA020000001.1"/>
</dbReference>
<reference evidence="5 6" key="1">
    <citation type="submission" date="2023-10" db="EMBL/GenBank/DDBJ databases">
        <title>179-bfca-hs.</title>
        <authorList>
            <person name="Miliotis G."/>
            <person name="Sengupta P."/>
            <person name="Hameed A."/>
            <person name="Chuvochina M."/>
            <person name="Mcdonagh F."/>
            <person name="Simpson A.C."/>
            <person name="Singh N.K."/>
            <person name="Rekha P.D."/>
            <person name="Raman K."/>
            <person name="Hugenholtz P."/>
            <person name="Venkateswaran K."/>
        </authorList>
    </citation>
    <scope>NUCLEOTIDE SEQUENCE [LARGE SCALE GENOMIC DNA]</scope>
    <source>
        <strain evidence="5 6">179-BFC-A-HS</strain>
    </source>
</reference>
<dbReference type="SMART" id="SM00342">
    <property type="entry name" value="HTH_ARAC"/>
    <property type="match status" value="1"/>
</dbReference>
<dbReference type="PRINTS" id="PR00032">
    <property type="entry name" value="HTHARAC"/>
</dbReference>
<evidence type="ECO:0000313" key="5">
    <source>
        <dbReference type="EMBL" id="MDY0404804.1"/>
    </source>
</evidence>
<dbReference type="PANTHER" id="PTHR43280">
    <property type="entry name" value="ARAC-FAMILY TRANSCRIPTIONAL REGULATOR"/>
    <property type="match status" value="1"/>
</dbReference>
<keyword evidence="2" id="KW-0238">DNA-binding</keyword>
<keyword evidence="6" id="KW-1185">Reference proteome</keyword>